<dbReference type="Proteomes" id="UP001054837">
    <property type="component" value="Unassembled WGS sequence"/>
</dbReference>
<sequence>MNREKSGGAANRWTMRNAVAAAIFLTPSSISNAIPPPLALRPRPSTSPPSVSRLSPFSSRSHHFGSFGILFPFHSVPRVFSLFCDLKVDVISNTGFV</sequence>
<feature type="region of interest" description="Disordered" evidence="1">
    <location>
        <begin position="36"/>
        <end position="59"/>
    </location>
</feature>
<dbReference type="AlphaFoldDB" id="A0AAV4T9W2"/>
<keyword evidence="3" id="KW-1185">Reference proteome</keyword>
<evidence type="ECO:0000313" key="2">
    <source>
        <dbReference type="EMBL" id="GIY42979.1"/>
    </source>
</evidence>
<reference evidence="2 3" key="1">
    <citation type="submission" date="2021-06" db="EMBL/GenBank/DDBJ databases">
        <title>Caerostris darwini draft genome.</title>
        <authorList>
            <person name="Kono N."/>
            <person name="Arakawa K."/>
        </authorList>
    </citation>
    <scope>NUCLEOTIDE SEQUENCE [LARGE SCALE GENOMIC DNA]</scope>
</reference>
<proteinExistence type="predicted"/>
<name>A0AAV4T9W2_9ARAC</name>
<dbReference type="EMBL" id="BPLQ01009277">
    <property type="protein sequence ID" value="GIY42979.1"/>
    <property type="molecule type" value="Genomic_DNA"/>
</dbReference>
<evidence type="ECO:0000313" key="3">
    <source>
        <dbReference type="Proteomes" id="UP001054837"/>
    </source>
</evidence>
<protein>
    <submittedName>
        <fullName evidence="2">Uncharacterized protein</fullName>
    </submittedName>
</protein>
<organism evidence="2 3">
    <name type="scientific">Caerostris darwini</name>
    <dbReference type="NCBI Taxonomy" id="1538125"/>
    <lineage>
        <taxon>Eukaryota</taxon>
        <taxon>Metazoa</taxon>
        <taxon>Ecdysozoa</taxon>
        <taxon>Arthropoda</taxon>
        <taxon>Chelicerata</taxon>
        <taxon>Arachnida</taxon>
        <taxon>Araneae</taxon>
        <taxon>Araneomorphae</taxon>
        <taxon>Entelegynae</taxon>
        <taxon>Araneoidea</taxon>
        <taxon>Araneidae</taxon>
        <taxon>Caerostris</taxon>
    </lineage>
</organism>
<evidence type="ECO:0000256" key="1">
    <source>
        <dbReference type="SAM" id="MobiDB-lite"/>
    </source>
</evidence>
<gene>
    <name evidence="2" type="ORF">CDAR_461811</name>
</gene>
<accession>A0AAV4T9W2</accession>
<comment type="caution">
    <text evidence="2">The sequence shown here is derived from an EMBL/GenBank/DDBJ whole genome shotgun (WGS) entry which is preliminary data.</text>
</comment>
<feature type="compositionally biased region" description="Low complexity" evidence="1">
    <location>
        <begin position="40"/>
        <end position="59"/>
    </location>
</feature>